<evidence type="ECO:0000313" key="2">
    <source>
        <dbReference type="Proteomes" id="UP000054928"/>
    </source>
</evidence>
<keyword evidence="2" id="KW-1185">Reference proteome</keyword>
<accession>A0A0N7L6S3</accession>
<proteinExistence type="predicted"/>
<dbReference type="RefSeq" id="XP_024581444.1">
    <property type="nucleotide sequence ID" value="XM_024715781.1"/>
</dbReference>
<dbReference type="EMBL" id="CCYD01001538">
    <property type="protein sequence ID" value="CEG45075.1"/>
    <property type="molecule type" value="Genomic_DNA"/>
</dbReference>
<dbReference type="Proteomes" id="UP000054928">
    <property type="component" value="Unassembled WGS sequence"/>
</dbReference>
<name>A0A0N7L6S3_PLAHL</name>
<sequence>MKFSSDPKAPNLGAHETSVCCLKTAYSIASKHQLLFWENYRTIRQLIGAILERQDLPEDHVLQ</sequence>
<dbReference type="AlphaFoldDB" id="A0A0N7L6S3"/>
<evidence type="ECO:0000313" key="1">
    <source>
        <dbReference type="EMBL" id="CEG45075.1"/>
    </source>
</evidence>
<reference evidence="2" key="1">
    <citation type="submission" date="2014-09" db="EMBL/GenBank/DDBJ databases">
        <authorList>
            <person name="Sharma Rahul"/>
            <person name="Thines Marco"/>
        </authorList>
    </citation>
    <scope>NUCLEOTIDE SEQUENCE [LARGE SCALE GENOMIC DNA]</scope>
</reference>
<organism evidence="1 2">
    <name type="scientific">Plasmopara halstedii</name>
    <name type="common">Downy mildew of sunflower</name>
    <dbReference type="NCBI Taxonomy" id="4781"/>
    <lineage>
        <taxon>Eukaryota</taxon>
        <taxon>Sar</taxon>
        <taxon>Stramenopiles</taxon>
        <taxon>Oomycota</taxon>
        <taxon>Peronosporomycetes</taxon>
        <taxon>Peronosporales</taxon>
        <taxon>Peronosporaceae</taxon>
        <taxon>Plasmopara</taxon>
    </lineage>
</organism>
<dbReference type="GeneID" id="36396456"/>
<protein>
    <submittedName>
        <fullName evidence="1">Uncharacterized protein</fullName>
    </submittedName>
</protein>